<dbReference type="InterPro" id="IPR036249">
    <property type="entry name" value="Thioredoxin-like_sf"/>
</dbReference>
<protein>
    <recommendedName>
        <fullName evidence="3">Redoxin domain-containing protein</fullName>
    </recommendedName>
</protein>
<organism evidence="1 2">
    <name type="scientific">Hymenobacter wooponensis</name>
    <dbReference type="NCBI Taxonomy" id="1525360"/>
    <lineage>
        <taxon>Bacteria</taxon>
        <taxon>Pseudomonadati</taxon>
        <taxon>Bacteroidota</taxon>
        <taxon>Cytophagia</taxon>
        <taxon>Cytophagales</taxon>
        <taxon>Hymenobacteraceae</taxon>
        <taxon>Hymenobacter</taxon>
    </lineage>
</organism>
<evidence type="ECO:0008006" key="3">
    <source>
        <dbReference type="Google" id="ProtNLM"/>
    </source>
</evidence>
<comment type="caution">
    <text evidence="1">The sequence shown here is derived from an EMBL/GenBank/DDBJ whole genome shotgun (WGS) entry which is preliminary data.</text>
</comment>
<dbReference type="EMBL" id="SRKZ01000002">
    <property type="protein sequence ID" value="TGD81649.1"/>
    <property type="molecule type" value="Genomic_DNA"/>
</dbReference>
<keyword evidence="2" id="KW-1185">Reference proteome</keyword>
<dbReference type="RefSeq" id="WP_135530030.1">
    <property type="nucleotide sequence ID" value="NZ_SRKZ01000002.1"/>
</dbReference>
<evidence type="ECO:0000313" key="1">
    <source>
        <dbReference type="EMBL" id="TGD81649.1"/>
    </source>
</evidence>
<accession>A0A4Z0MQF4</accession>
<dbReference type="Proteomes" id="UP000298284">
    <property type="component" value="Unassembled WGS sequence"/>
</dbReference>
<evidence type="ECO:0000313" key="2">
    <source>
        <dbReference type="Proteomes" id="UP000298284"/>
    </source>
</evidence>
<dbReference type="OrthoDB" id="9815205at2"/>
<reference evidence="1 2" key="1">
    <citation type="submission" date="2019-04" db="EMBL/GenBank/DDBJ databases">
        <authorList>
            <person name="Feng G."/>
            <person name="Zhang J."/>
            <person name="Zhu H."/>
        </authorList>
    </citation>
    <scope>NUCLEOTIDE SEQUENCE [LARGE SCALE GENOMIC DNA]</scope>
    <source>
        <strain evidence="1 2">JCM 19491</strain>
    </source>
</reference>
<proteinExistence type="predicted"/>
<dbReference type="SUPFAM" id="SSF52833">
    <property type="entry name" value="Thioredoxin-like"/>
    <property type="match status" value="1"/>
</dbReference>
<dbReference type="Gene3D" id="3.40.30.10">
    <property type="entry name" value="Glutaredoxin"/>
    <property type="match status" value="1"/>
</dbReference>
<dbReference type="AlphaFoldDB" id="A0A4Z0MQF4"/>
<dbReference type="PROSITE" id="PS51257">
    <property type="entry name" value="PROKAR_LIPOPROTEIN"/>
    <property type="match status" value="1"/>
</dbReference>
<sequence length="220" mass="24603">MKFTFSLFLFAWTICSCSTQRENTYEENLAICTKKLGHYPKGIDSSSIEGAEARYQFKEQIRECMKGSMGPALTVRTYGGDSVNTLPTQGKAMILFFWLVFPDGSAEAEKADLAIFSAMNALCQKHSQSVDFIGFPFNDSSTTRRYLQAHPLIFPQVYDKKITSNKHIALTQDGTACVIFINTQGRVVKIRSGSPTSEKQIIESYSPIIQACIDNKLYSD</sequence>
<name>A0A4Z0MQF4_9BACT</name>
<gene>
    <name evidence="1" type="ORF">EU557_08895</name>
</gene>